<dbReference type="STRING" id="12957.A0A158NW24"/>
<dbReference type="GO" id="GO:0005634">
    <property type="term" value="C:nucleus"/>
    <property type="evidence" value="ECO:0007669"/>
    <property type="project" value="TreeGrafter"/>
</dbReference>
<dbReference type="GO" id="GO:0015074">
    <property type="term" value="P:DNA integration"/>
    <property type="evidence" value="ECO:0007669"/>
    <property type="project" value="TreeGrafter"/>
</dbReference>
<dbReference type="AlphaFoldDB" id="A0A158NW24"/>
<name>A0A158NW24_ATTCE</name>
<evidence type="ECO:0008006" key="3">
    <source>
        <dbReference type="Google" id="ProtNLM"/>
    </source>
</evidence>
<dbReference type="GO" id="GO:0044774">
    <property type="term" value="P:mitotic DNA integrity checkpoint signaling"/>
    <property type="evidence" value="ECO:0007669"/>
    <property type="project" value="TreeGrafter"/>
</dbReference>
<dbReference type="PANTHER" id="PTHR46060:SF2">
    <property type="entry name" value="HISTONE-LYSINE N-METHYLTRANSFERASE SETMAR"/>
    <property type="match status" value="1"/>
</dbReference>
<reference evidence="1" key="2">
    <citation type="submission" date="2016-04" db="UniProtKB">
        <authorList>
            <consortium name="EnsemblMetazoa"/>
        </authorList>
    </citation>
    <scope>IDENTIFICATION</scope>
</reference>
<dbReference type="GO" id="GO:0003690">
    <property type="term" value="F:double-stranded DNA binding"/>
    <property type="evidence" value="ECO:0007669"/>
    <property type="project" value="TreeGrafter"/>
</dbReference>
<reference evidence="2" key="1">
    <citation type="journal article" date="2011" name="PLoS Genet.">
        <title>The genome sequence of the leaf-cutter ant Atta cephalotes reveals insights into its obligate symbiotic lifestyle.</title>
        <authorList>
            <person name="Suen G."/>
            <person name="Teiling C."/>
            <person name="Li L."/>
            <person name="Holt C."/>
            <person name="Abouheif E."/>
            <person name="Bornberg-Bauer E."/>
            <person name="Bouffard P."/>
            <person name="Caldera E.J."/>
            <person name="Cash E."/>
            <person name="Cavanaugh A."/>
            <person name="Denas O."/>
            <person name="Elhaik E."/>
            <person name="Fave M.J."/>
            <person name="Gadau J."/>
            <person name="Gibson J.D."/>
            <person name="Graur D."/>
            <person name="Grubbs K.J."/>
            <person name="Hagen D.E."/>
            <person name="Harkins T.T."/>
            <person name="Helmkampf M."/>
            <person name="Hu H."/>
            <person name="Johnson B.R."/>
            <person name="Kim J."/>
            <person name="Marsh S.E."/>
            <person name="Moeller J.A."/>
            <person name="Munoz-Torres M.C."/>
            <person name="Murphy M.C."/>
            <person name="Naughton M.C."/>
            <person name="Nigam S."/>
            <person name="Overson R."/>
            <person name="Rajakumar R."/>
            <person name="Reese J.T."/>
            <person name="Scott J.J."/>
            <person name="Smith C.R."/>
            <person name="Tao S."/>
            <person name="Tsutsui N.D."/>
            <person name="Viljakainen L."/>
            <person name="Wissler L."/>
            <person name="Yandell M.D."/>
            <person name="Zimmer F."/>
            <person name="Taylor J."/>
            <person name="Slater S.C."/>
            <person name="Clifton S.W."/>
            <person name="Warren W.C."/>
            <person name="Elsik C.G."/>
            <person name="Smith C.D."/>
            <person name="Weinstock G.M."/>
            <person name="Gerardo N.M."/>
            <person name="Currie C.R."/>
        </authorList>
    </citation>
    <scope>NUCLEOTIDE SEQUENCE [LARGE SCALE GENOMIC DNA]</scope>
</reference>
<dbReference type="GO" id="GO:0000793">
    <property type="term" value="C:condensed chromosome"/>
    <property type="evidence" value="ECO:0007669"/>
    <property type="project" value="TreeGrafter"/>
</dbReference>
<dbReference type="GO" id="GO:0031297">
    <property type="term" value="P:replication fork processing"/>
    <property type="evidence" value="ECO:0007669"/>
    <property type="project" value="TreeGrafter"/>
</dbReference>
<dbReference type="GO" id="GO:0035861">
    <property type="term" value="C:site of double-strand break"/>
    <property type="evidence" value="ECO:0007669"/>
    <property type="project" value="TreeGrafter"/>
</dbReference>
<dbReference type="Gene3D" id="3.30.420.10">
    <property type="entry name" value="Ribonuclease H-like superfamily/Ribonuclease H"/>
    <property type="match status" value="1"/>
</dbReference>
<dbReference type="InterPro" id="IPR036397">
    <property type="entry name" value="RNaseH_sf"/>
</dbReference>
<dbReference type="EnsemblMetazoa" id="XM_012206342.1">
    <property type="protein sequence ID" value="XP_012061732.1"/>
    <property type="gene ID" value="LOC105625002"/>
</dbReference>
<dbReference type="PANTHER" id="PTHR46060">
    <property type="entry name" value="MARINER MOS1 TRANSPOSASE-LIKE PROTEIN"/>
    <property type="match status" value="1"/>
</dbReference>
<dbReference type="GO" id="GO:0000729">
    <property type="term" value="P:DNA double-strand break processing"/>
    <property type="evidence" value="ECO:0007669"/>
    <property type="project" value="TreeGrafter"/>
</dbReference>
<protein>
    <recommendedName>
        <fullName evidence="3">Tc1-like transposase DDE domain-containing protein</fullName>
    </recommendedName>
</protein>
<dbReference type="GO" id="GO:0006303">
    <property type="term" value="P:double-strand break repair via nonhomologous end joining"/>
    <property type="evidence" value="ECO:0007669"/>
    <property type="project" value="TreeGrafter"/>
</dbReference>
<dbReference type="GO" id="GO:0046975">
    <property type="term" value="F:histone H3K36 methyltransferase activity"/>
    <property type="evidence" value="ECO:0007669"/>
    <property type="project" value="TreeGrafter"/>
</dbReference>
<dbReference type="KEGG" id="acep:105625002"/>
<evidence type="ECO:0000313" key="1">
    <source>
        <dbReference type="EnsemblMetazoa" id="XP_012061732.1"/>
    </source>
</evidence>
<organism evidence="1 2">
    <name type="scientific">Atta cephalotes</name>
    <name type="common">Leafcutter ant</name>
    <dbReference type="NCBI Taxonomy" id="12957"/>
    <lineage>
        <taxon>Eukaryota</taxon>
        <taxon>Metazoa</taxon>
        <taxon>Ecdysozoa</taxon>
        <taxon>Arthropoda</taxon>
        <taxon>Hexapoda</taxon>
        <taxon>Insecta</taxon>
        <taxon>Pterygota</taxon>
        <taxon>Neoptera</taxon>
        <taxon>Endopterygota</taxon>
        <taxon>Hymenoptera</taxon>
        <taxon>Apocrita</taxon>
        <taxon>Aculeata</taxon>
        <taxon>Formicoidea</taxon>
        <taxon>Formicidae</taxon>
        <taxon>Myrmicinae</taxon>
        <taxon>Atta</taxon>
    </lineage>
</organism>
<dbReference type="EMBL" id="ADTU01027716">
    <property type="status" value="NOT_ANNOTATED_CDS"/>
    <property type="molecule type" value="Genomic_DNA"/>
</dbReference>
<dbReference type="InParanoid" id="A0A158NW24"/>
<dbReference type="GO" id="GO:0000014">
    <property type="term" value="F:single-stranded DNA endodeoxyribonuclease activity"/>
    <property type="evidence" value="ECO:0007669"/>
    <property type="project" value="TreeGrafter"/>
</dbReference>
<accession>A0A158NW24</accession>
<dbReference type="GO" id="GO:0003697">
    <property type="term" value="F:single-stranded DNA binding"/>
    <property type="evidence" value="ECO:0007669"/>
    <property type="project" value="TreeGrafter"/>
</dbReference>
<evidence type="ECO:0000313" key="2">
    <source>
        <dbReference type="Proteomes" id="UP000005205"/>
    </source>
</evidence>
<dbReference type="GO" id="GO:0042800">
    <property type="term" value="F:histone H3K4 methyltransferase activity"/>
    <property type="evidence" value="ECO:0007669"/>
    <property type="project" value="TreeGrafter"/>
</dbReference>
<dbReference type="EMBL" id="ADTU01027715">
    <property type="status" value="NOT_ANNOTATED_CDS"/>
    <property type="molecule type" value="Genomic_DNA"/>
</dbReference>
<sequence>MRRFLKLPDTGYRISGQNVTSNIQYPVGYRRRQFLQVGYPTFSGYAIGFRLVFVKKLDVWVPHELKEIHLTNRMNVCDQLIKREENDPFLKRMITGDEKWIVYNNVSRKRSWSKRNKAPERHAKAEIHQKLQKLSDAIAQKRPELISRGGVVFHHDNARPHTSLITRQKLQHGWNVLPHPPYSPDLTPSDFHLFRSLQNSLKRLKISSNST</sequence>
<proteinExistence type="predicted"/>
<dbReference type="Proteomes" id="UP000005205">
    <property type="component" value="Unassembled WGS sequence"/>
</dbReference>
<dbReference type="OrthoDB" id="10032414at2759"/>
<keyword evidence="2" id="KW-1185">Reference proteome</keyword>
<dbReference type="GO" id="GO:0044547">
    <property type="term" value="F:DNA topoisomerase binding"/>
    <property type="evidence" value="ECO:0007669"/>
    <property type="project" value="TreeGrafter"/>
</dbReference>
<dbReference type="InterPro" id="IPR052709">
    <property type="entry name" value="Transposase-MT_Hybrid"/>
</dbReference>
<gene>
    <name evidence="1" type="primary">105625002</name>
</gene>